<dbReference type="AlphaFoldDB" id="A0A543I5F5"/>
<dbReference type="RefSeq" id="WP_170205994.1">
    <property type="nucleotide sequence ID" value="NZ_BAAAYS010000001.1"/>
</dbReference>
<dbReference type="EMBL" id="VFPN01000001">
    <property type="protein sequence ID" value="TQM65822.1"/>
    <property type="molecule type" value="Genomic_DNA"/>
</dbReference>
<evidence type="ECO:0000313" key="1">
    <source>
        <dbReference type="EMBL" id="TQM65822.1"/>
    </source>
</evidence>
<evidence type="ECO:0000313" key="2">
    <source>
        <dbReference type="Proteomes" id="UP000318331"/>
    </source>
</evidence>
<protein>
    <submittedName>
        <fullName evidence="1">Uncharacterized protein</fullName>
    </submittedName>
</protein>
<name>A0A543I5F5_9MICO</name>
<comment type="caution">
    <text evidence="1">The sequence shown here is derived from an EMBL/GenBank/DDBJ whole genome shotgun (WGS) entry which is preliminary data.</text>
</comment>
<accession>A0A543I5F5</accession>
<reference evidence="1 2" key="1">
    <citation type="submission" date="2019-06" db="EMBL/GenBank/DDBJ databases">
        <title>Sequencing the genomes of 1000 actinobacteria strains.</title>
        <authorList>
            <person name="Klenk H.-P."/>
        </authorList>
    </citation>
    <scope>NUCLEOTIDE SEQUENCE [LARGE SCALE GENOMIC DNA]</scope>
    <source>
        <strain evidence="1 2">DSM 18031</strain>
    </source>
</reference>
<organism evidence="1 2">
    <name type="scientific">Klugiella xanthotipulae</name>
    <dbReference type="NCBI Taxonomy" id="244735"/>
    <lineage>
        <taxon>Bacteria</taxon>
        <taxon>Bacillati</taxon>
        <taxon>Actinomycetota</taxon>
        <taxon>Actinomycetes</taxon>
        <taxon>Micrococcales</taxon>
        <taxon>Microbacteriaceae</taxon>
        <taxon>Klugiella</taxon>
    </lineage>
</organism>
<gene>
    <name evidence="1" type="ORF">FB466_0635</name>
</gene>
<sequence length="57" mass="6175">MTHTPPDLDEARAAYLDATDDHLDALDNLGATGNALNAAYNAYRNAKRRASAKKESK</sequence>
<proteinExistence type="predicted"/>
<dbReference type="Proteomes" id="UP000318331">
    <property type="component" value="Unassembled WGS sequence"/>
</dbReference>
<keyword evidence="2" id="KW-1185">Reference proteome</keyword>